<organism evidence="1 2">
    <name type="scientific">Actinomadura adrarensis</name>
    <dbReference type="NCBI Taxonomy" id="1819600"/>
    <lineage>
        <taxon>Bacteria</taxon>
        <taxon>Bacillati</taxon>
        <taxon>Actinomycetota</taxon>
        <taxon>Actinomycetes</taxon>
        <taxon>Streptosporangiales</taxon>
        <taxon>Thermomonosporaceae</taxon>
        <taxon>Actinomadura</taxon>
    </lineage>
</organism>
<dbReference type="EMBL" id="JBHTIR010002391">
    <property type="protein sequence ID" value="MFD0853711.1"/>
    <property type="molecule type" value="Genomic_DNA"/>
</dbReference>
<comment type="caution">
    <text evidence="1">The sequence shown here is derived from an EMBL/GenBank/DDBJ whole genome shotgun (WGS) entry which is preliminary data.</text>
</comment>
<protein>
    <submittedName>
        <fullName evidence="1">Uncharacterized protein</fullName>
    </submittedName>
</protein>
<keyword evidence="2" id="KW-1185">Reference proteome</keyword>
<name>A0ABW3CJK3_9ACTN</name>
<dbReference type="Proteomes" id="UP001597083">
    <property type="component" value="Unassembled WGS sequence"/>
</dbReference>
<sequence>MITGMTSENARKEARTGRCWPKSAESMAVAAALATERSIFGHQGCKSSAIGVPEAIFGAASAALG</sequence>
<evidence type="ECO:0000313" key="1">
    <source>
        <dbReference type="EMBL" id="MFD0853711.1"/>
    </source>
</evidence>
<accession>A0ABW3CJK3</accession>
<gene>
    <name evidence="1" type="ORF">ACFQ07_15845</name>
</gene>
<proteinExistence type="predicted"/>
<evidence type="ECO:0000313" key="2">
    <source>
        <dbReference type="Proteomes" id="UP001597083"/>
    </source>
</evidence>
<reference evidence="2" key="1">
    <citation type="journal article" date="2019" name="Int. J. Syst. Evol. Microbiol.">
        <title>The Global Catalogue of Microorganisms (GCM) 10K type strain sequencing project: providing services to taxonomists for standard genome sequencing and annotation.</title>
        <authorList>
            <consortium name="The Broad Institute Genomics Platform"/>
            <consortium name="The Broad Institute Genome Sequencing Center for Infectious Disease"/>
            <person name="Wu L."/>
            <person name="Ma J."/>
        </authorList>
    </citation>
    <scope>NUCLEOTIDE SEQUENCE [LARGE SCALE GENOMIC DNA]</scope>
    <source>
        <strain evidence="2">JCM 31696</strain>
    </source>
</reference>